<dbReference type="OrthoDB" id="9784962at2"/>
<proteinExistence type="predicted"/>
<dbReference type="SUPFAM" id="SSF47413">
    <property type="entry name" value="lambda repressor-like DNA-binding domains"/>
    <property type="match status" value="1"/>
</dbReference>
<dbReference type="eggNOG" id="COG1609">
    <property type="taxonomic scope" value="Bacteria"/>
</dbReference>
<keyword evidence="2" id="KW-0238">DNA-binding</keyword>
<dbReference type="PROSITE" id="PS00356">
    <property type="entry name" value="HTH_LACI_1"/>
    <property type="match status" value="1"/>
</dbReference>
<dbReference type="CDD" id="cd01392">
    <property type="entry name" value="HTH_LacI"/>
    <property type="match status" value="1"/>
</dbReference>
<dbReference type="STRING" id="1114972.FD35_GL002318"/>
<dbReference type="PATRIC" id="fig|1114972.6.peg.2381"/>
<dbReference type="Proteomes" id="UP000051999">
    <property type="component" value="Unassembled WGS sequence"/>
</dbReference>
<evidence type="ECO:0000313" key="6">
    <source>
        <dbReference type="Proteomes" id="UP000051999"/>
    </source>
</evidence>
<evidence type="ECO:0000313" key="5">
    <source>
        <dbReference type="EMBL" id="KRL55787.1"/>
    </source>
</evidence>
<dbReference type="RefSeq" id="WP_017261283.1">
    <property type="nucleotide sequence ID" value="NZ_AUAW01000008.1"/>
</dbReference>
<evidence type="ECO:0000259" key="4">
    <source>
        <dbReference type="PROSITE" id="PS50932"/>
    </source>
</evidence>
<dbReference type="GO" id="GO:0003700">
    <property type="term" value="F:DNA-binding transcription factor activity"/>
    <property type="evidence" value="ECO:0007669"/>
    <property type="project" value="TreeGrafter"/>
</dbReference>
<sequence length="331" mass="35908">MRVTIKDVAQAANVSVSTVSRVLSNKENFFASKTADHVRKVAADLGYQRNAYAADLASHQSDVLAVVISATKSNFADEIIAGIHDVATKNGNSVMILYAGENNPTLQDKAIKTVIERDVMGVLIVALELGDESLSSLKTSGIPHIFLSTAAKENLGPFIASDDHAIGYEATKYLIEHGHHKIGLVGMDEQSFVGTQRMTGYREAMAEYGLAVNEDWLVPGYFTFEDGETAMAHFGKQPEVTAIIANSDLTAIGVIDQARDYGLEVPAQLSVMSIDGTKLTRIFRPTITSVTQDFFQIGRAGCAALLNDDNEPIQSKFLPIKIVERNSTRQL</sequence>
<protein>
    <submittedName>
        <fullName evidence="5">LacI family transcriptional regulator</fullName>
    </submittedName>
</protein>
<keyword evidence="6" id="KW-1185">Reference proteome</keyword>
<dbReference type="InterPro" id="IPR046335">
    <property type="entry name" value="LacI/GalR-like_sensor"/>
</dbReference>
<evidence type="ECO:0000256" key="1">
    <source>
        <dbReference type="ARBA" id="ARBA00023015"/>
    </source>
</evidence>
<gene>
    <name evidence="5" type="ORF">FD35_GL002318</name>
</gene>
<dbReference type="SMART" id="SM00354">
    <property type="entry name" value="HTH_LACI"/>
    <property type="match status" value="1"/>
</dbReference>
<evidence type="ECO:0000256" key="2">
    <source>
        <dbReference type="ARBA" id="ARBA00023125"/>
    </source>
</evidence>
<dbReference type="PRINTS" id="PR00036">
    <property type="entry name" value="HTHLACI"/>
</dbReference>
<dbReference type="SUPFAM" id="SSF53822">
    <property type="entry name" value="Periplasmic binding protein-like I"/>
    <property type="match status" value="1"/>
</dbReference>
<reference evidence="5 6" key="1">
    <citation type="journal article" date="2015" name="Genome Announc.">
        <title>Expanding the biotechnology potential of lactobacilli through comparative genomics of 213 strains and associated genera.</title>
        <authorList>
            <person name="Sun Z."/>
            <person name="Harris H.M."/>
            <person name="McCann A."/>
            <person name="Guo C."/>
            <person name="Argimon S."/>
            <person name="Zhang W."/>
            <person name="Yang X."/>
            <person name="Jeffery I.B."/>
            <person name="Cooney J.C."/>
            <person name="Kagawa T.F."/>
            <person name="Liu W."/>
            <person name="Song Y."/>
            <person name="Salvetti E."/>
            <person name="Wrobel A."/>
            <person name="Rasinkangas P."/>
            <person name="Parkhill J."/>
            <person name="Rea M.C."/>
            <person name="O'Sullivan O."/>
            <person name="Ritari J."/>
            <person name="Douillard F.P."/>
            <person name="Paul Ross R."/>
            <person name="Yang R."/>
            <person name="Briner A.E."/>
            <person name="Felis G.E."/>
            <person name="de Vos W.M."/>
            <person name="Barrangou R."/>
            <person name="Klaenhammer T.R."/>
            <person name="Caufield P.W."/>
            <person name="Cui Y."/>
            <person name="Zhang H."/>
            <person name="O'Toole P.W."/>
        </authorList>
    </citation>
    <scope>NUCLEOTIDE SEQUENCE [LARGE SCALE GENOMIC DNA]</scope>
    <source>
        <strain evidence="5 6">DSM 15814</strain>
    </source>
</reference>
<dbReference type="InterPro" id="IPR028082">
    <property type="entry name" value="Peripla_BP_I"/>
</dbReference>
<dbReference type="Gene3D" id="1.10.260.40">
    <property type="entry name" value="lambda repressor-like DNA-binding domains"/>
    <property type="match status" value="1"/>
</dbReference>
<dbReference type="InterPro" id="IPR000843">
    <property type="entry name" value="HTH_LacI"/>
</dbReference>
<evidence type="ECO:0000256" key="3">
    <source>
        <dbReference type="ARBA" id="ARBA00023163"/>
    </source>
</evidence>
<keyword evidence="1" id="KW-0805">Transcription regulation</keyword>
<dbReference type="InterPro" id="IPR010982">
    <property type="entry name" value="Lambda_DNA-bd_dom_sf"/>
</dbReference>
<accession>A0A0R1RR15</accession>
<dbReference type="PANTHER" id="PTHR30146">
    <property type="entry name" value="LACI-RELATED TRANSCRIPTIONAL REPRESSOR"/>
    <property type="match status" value="1"/>
</dbReference>
<comment type="caution">
    <text evidence="5">The sequence shown here is derived from an EMBL/GenBank/DDBJ whole genome shotgun (WGS) entry which is preliminary data.</text>
</comment>
<organism evidence="5 6">
    <name type="scientific">Furfurilactobacillus rossiae DSM 15814</name>
    <dbReference type="NCBI Taxonomy" id="1114972"/>
    <lineage>
        <taxon>Bacteria</taxon>
        <taxon>Bacillati</taxon>
        <taxon>Bacillota</taxon>
        <taxon>Bacilli</taxon>
        <taxon>Lactobacillales</taxon>
        <taxon>Lactobacillaceae</taxon>
        <taxon>Furfurilactobacillus</taxon>
    </lineage>
</organism>
<dbReference type="Gene3D" id="3.40.50.2300">
    <property type="match status" value="2"/>
</dbReference>
<keyword evidence="3" id="KW-0804">Transcription</keyword>
<feature type="domain" description="HTH lacI-type" evidence="4">
    <location>
        <begin position="3"/>
        <end position="58"/>
    </location>
</feature>
<dbReference type="Pfam" id="PF00356">
    <property type="entry name" value="LacI"/>
    <property type="match status" value="1"/>
</dbReference>
<dbReference type="PANTHER" id="PTHR30146:SF109">
    <property type="entry name" value="HTH-TYPE TRANSCRIPTIONAL REGULATOR GALS"/>
    <property type="match status" value="1"/>
</dbReference>
<name>A0A0R1RR15_9LACO</name>
<dbReference type="Pfam" id="PF13377">
    <property type="entry name" value="Peripla_BP_3"/>
    <property type="match status" value="1"/>
</dbReference>
<dbReference type="AlphaFoldDB" id="A0A0R1RR15"/>
<dbReference type="EMBL" id="AZFF01000006">
    <property type="protein sequence ID" value="KRL55787.1"/>
    <property type="molecule type" value="Genomic_DNA"/>
</dbReference>
<dbReference type="GO" id="GO:0000976">
    <property type="term" value="F:transcription cis-regulatory region binding"/>
    <property type="evidence" value="ECO:0007669"/>
    <property type="project" value="TreeGrafter"/>
</dbReference>
<dbReference type="PROSITE" id="PS50932">
    <property type="entry name" value="HTH_LACI_2"/>
    <property type="match status" value="1"/>
</dbReference>